<proteinExistence type="predicted"/>
<evidence type="ECO:0000313" key="2">
    <source>
        <dbReference type="Proteomes" id="UP000233769"/>
    </source>
</evidence>
<gene>
    <name evidence="1" type="ORF">TK0001_3609</name>
</gene>
<organism evidence="1 2">
    <name type="scientific">Methylorubrum extorquens</name>
    <name type="common">Methylobacterium dichloromethanicum</name>
    <name type="synonym">Methylobacterium extorquens</name>
    <dbReference type="NCBI Taxonomy" id="408"/>
    <lineage>
        <taxon>Bacteria</taxon>
        <taxon>Pseudomonadati</taxon>
        <taxon>Pseudomonadota</taxon>
        <taxon>Alphaproteobacteria</taxon>
        <taxon>Hyphomicrobiales</taxon>
        <taxon>Methylobacteriaceae</taxon>
        <taxon>Methylorubrum</taxon>
    </lineage>
</organism>
<dbReference type="EMBL" id="LT962688">
    <property type="protein sequence ID" value="SOR30211.1"/>
    <property type="molecule type" value="Genomic_DNA"/>
</dbReference>
<accession>A0A2N9AS85</accession>
<evidence type="ECO:0000313" key="1">
    <source>
        <dbReference type="EMBL" id="SOR30211.1"/>
    </source>
</evidence>
<dbReference type="Proteomes" id="UP000233769">
    <property type="component" value="Chromosome tk0001"/>
</dbReference>
<name>A0A2N9AS85_METEX</name>
<dbReference type="AlphaFoldDB" id="A0A2N9AS85"/>
<protein>
    <submittedName>
        <fullName evidence="1">Uncharacterized protein</fullName>
    </submittedName>
</protein>
<reference evidence="2" key="1">
    <citation type="submission" date="2017-10" db="EMBL/GenBank/DDBJ databases">
        <authorList>
            <person name="Regsiter A."/>
            <person name="William W."/>
        </authorList>
    </citation>
    <scope>NUCLEOTIDE SEQUENCE [LARGE SCALE GENOMIC DNA]</scope>
</reference>
<sequence>MTGVDGTILAEWRCRAYIVAIAPSRNAWHAYLAQRILRPHSNRRRERRVSDDRRHL</sequence>